<keyword evidence="1" id="KW-0813">Transport</keyword>
<keyword evidence="5" id="KW-1185">Reference proteome</keyword>
<dbReference type="SUPFAM" id="SSF53474">
    <property type="entry name" value="alpha/beta-Hydrolases"/>
    <property type="match status" value="1"/>
</dbReference>
<evidence type="ECO:0000256" key="2">
    <source>
        <dbReference type="SAM" id="SignalP"/>
    </source>
</evidence>
<proteinExistence type="inferred from homology"/>
<dbReference type="GO" id="GO:0016788">
    <property type="term" value="F:hydrolase activity, acting on ester bonds"/>
    <property type="evidence" value="ECO:0007669"/>
    <property type="project" value="InterPro"/>
</dbReference>
<dbReference type="InterPro" id="IPR012908">
    <property type="entry name" value="PGAP1-ab_dom-like"/>
</dbReference>
<keyword evidence="1" id="KW-0378">Hydrolase</keyword>
<reference evidence="4" key="1">
    <citation type="submission" date="2020-06" db="EMBL/GenBank/DDBJ databases">
        <authorList>
            <consortium name="Plant Systems Biology data submission"/>
        </authorList>
    </citation>
    <scope>NUCLEOTIDE SEQUENCE</scope>
    <source>
        <strain evidence="4">D6</strain>
    </source>
</reference>
<protein>
    <recommendedName>
        <fullName evidence="1">GPI inositol-deacylase</fullName>
        <ecNumber evidence="1">3.1.-.-</ecNumber>
    </recommendedName>
</protein>
<dbReference type="InterPro" id="IPR029058">
    <property type="entry name" value="AB_hydrolase_fold"/>
</dbReference>
<dbReference type="GO" id="GO:0005789">
    <property type="term" value="C:endoplasmic reticulum membrane"/>
    <property type="evidence" value="ECO:0007669"/>
    <property type="project" value="UniProtKB-SubCell"/>
</dbReference>
<feature type="signal peptide" evidence="2">
    <location>
        <begin position="1"/>
        <end position="20"/>
    </location>
</feature>
<dbReference type="Pfam" id="PF07819">
    <property type="entry name" value="PGAP1"/>
    <property type="match status" value="1"/>
</dbReference>
<name>A0A9N8HAR3_9STRA</name>
<organism evidence="4 5">
    <name type="scientific">Seminavis robusta</name>
    <dbReference type="NCBI Taxonomy" id="568900"/>
    <lineage>
        <taxon>Eukaryota</taxon>
        <taxon>Sar</taxon>
        <taxon>Stramenopiles</taxon>
        <taxon>Ochrophyta</taxon>
        <taxon>Bacillariophyta</taxon>
        <taxon>Bacillariophyceae</taxon>
        <taxon>Bacillariophycidae</taxon>
        <taxon>Naviculales</taxon>
        <taxon>Naviculaceae</taxon>
        <taxon>Seminavis</taxon>
    </lineage>
</organism>
<evidence type="ECO:0000256" key="1">
    <source>
        <dbReference type="RuleBase" id="RU365011"/>
    </source>
</evidence>
<dbReference type="OrthoDB" id="348976at2759"/>
<comment type="caution">
    <text evidence="4">The sequence shown here is derived from an EMBL/GenBank/DDBJ whole genome shotgun (WGS) entry which is preliminary data.</text>
</comment>
<dbReference type="PANTHER" id="PTHR47909:SF2">
    <property type="entry name" value="GPI INOSITOL-DEACYLASE"/>
    <property type="match status" value="1"/>
</dbReference>
<feature type="chain" id="PRO_5040486260" description="GPI inositol-deacylase" evidence="2">
    <location>
        <begin position="21"/>
        <end position="349"/>
    </location>
</feature>
<sequence length="349" mass="37502">MRHFLVTLLALLASSVHVVSFHSASLPSKSVQGPLFSADTEQASTSDDTTTTTSSSNQKISVLLCPAQFCVPVDYEELFDNLQTTRRANIDKGLQLPEIGTCRVAPLPRTEWIKVARQLPTRNFLEATLSAKTTLGWYFDAIEQALSEIYAIEGADTKVCIIAHSIGGWVARGYLGGLAGSSTAVFQRTLEQCSSLITLGTPHSSPEEALVDQTRGLLREIENTPSCSPQALADLGIDVTCVGSAGVDGSFLSANPEELVAASSYLPLMGKLGVKGDGITPLDLAFLEEPARKVVVENCSLTGEPVRHAHVLPTPWNLWDGSAPSIKLPEGYVSYVSEGVLPQWSQYIR</sequence>
<dbReference type="Proteomes" id="UP001153069">
    <property type="component" value="Unassembled WGS sequence"/>
</dbReference>
<keyword evidence="1" id="KW-0256">Endoplasmic reticulum</keyword>
<dbReference type="GO" id="GO:0015031">
    <property type="term" value="P:protein transport"/>
    <property type="evidence" value="ECO:0007669"/>
    <property type="project" value="UniProtKB-KW"/>
</dbReference>
<keyword evidence="1" id="KW-0472">Membrane</keyword>
<keyword evidence="1" id="KW-0653">Protein transport</keyword>
<gene>
    <name evidence="4" type="ORF">SEMRO_251_G099140.1</name>
</gene>
<dbReference type="EC" id="3.1.-.-" evidence="1"/>
<comment type="function">
    <text evidence="1">Involved in inositol deacylation of GPI-anchored proteins which plays important roles in the quality control and ER-associated degradation of GPI-anchored proteins.</text>
</comment>
<comment type="similarity">
    <text evidence="1">Belongs to the GPI inositol-deacylase family.</text>
</comment>
<evidence type="ECO:0000313" key="5">
    <source>
        <dbReference type="Proteomes" id="UP001153069"/>
    </source>
</evidence>
<comment type="subcellular location">
    <subcellularLocation>
        <location evidence="1">Endoplasmic reticulum membrane</location>
    </subcellularLocation>
</comment>
<dbReference type="EMBL" id="CAICTM010000250">
    <property type="protein sequence ID" value="CAB9506007.1"/>
    <property type="molecule type" value="Genomic_DNA"/>
</dbReference>
<dbReference type="AlphaFoldDB" id="A0A9N8HAR3"/>
<evidence type="ECO:0000259" key="3">
    <source>
        <dbReference type="Pfam" id="PF07819"/>
    </source>
</evidence>
<evidence type="ECO:0000313" key="4">
    <source>
        <dbReference type="EMBL" id="CAB9506007.1"/>
    </source>
</evidence>
<keyword evidence="2" id="KW-0732">Signal</keyword>
<dbReference type="PANTHER" id="PTHR47909">
    <property type="entry name" value="ALPHA/BETA-HYDROLASES SUPERFAMILY PROTEIN"/>
    <property type="match status" value="1"/>
</dbReference>
<dbReference type="Gene3D" id="3.40.50.1820">
    <property type="entry name" value="alpha/beta hydrolase"/>
    <property type="match status" value="1"/>
</dbReference>
<accession>A0A9N8HAR3</accession>
<feature type="domain" description="GPI inositol-deacylase PGAP1-like alpha/beta" evidence="3">
    <location>
        <begin position="140"/>
        <end position="224"/>
    </location>
</feature>